<sequence length="294" mass="33915">MKISVCIPVYNFDVRELVAALNREIYVYTLDAEIILIDDASENSFSEINRELVGKVHHFVFLKQNIGRSRIRNRFIQYAVGDYLLFLDCDVRIDNPAFLRRYIAELRQNPVPELIYGNFKISEQHSGSLRNRYSVAREIFSGERSSDISIFKTVNFAIKKEVLIQFPFNEDLTGYGYEDYVFAKLLEKNGISFLAFNNPVIHVDDTDNAVFLKKTEVSMDTLYGLMTSAENSPFIQDIRVYRAATKLKKLKLDAAFLVMYGIAGKILYRNLVSENPKIRLLDIYKLALLLGKMK</sequence>
<dbReference type="EMBL" id="JAUTAL010000001">
    <property type="protein sequence ID" value="MDQ1098165.1"/>
    <property type="molecule type" value="Genomic_DNA"/>
</dbReference>
<dbReference type="Gene3D" id="3.90.550.10">
    <property type="entry name" value="Spore Coat Polysaccharide Biosynthesis Protein SpsA, Chain A"/>
    <property type="match status" value="1"/>
</dbReference>
<feature type="domain" description="Glycosyltransferase 2-like" evidence="1">
    <location>
        <begin position="4"/>
        <end position="156"/>
    </location>
</feature>
<dbReference type="InterPro" id="IPR029044">
    <property type="entry name" value="Nucleotide-diphossugar_trans"/>
</dbReference>
<name>A0ABU0TPA6_9FLAO</name>
<evidence type="ECO:0000313" key="2">
    <source>
        <dbReference type="EMBL" id="MDQ1098165.1"/>
    </source>
</evidence>
<dbReference type="RefSeq" id="WP_307452237.1">
    <property type="nucleotide sequence ID" value="NZ_JAUTAL010000001.1"/>
</dbReference>
<organism evidence="2 3">
    <name type="scientific">Chryseobacterium camelliae</name>
    <dbReference type="NCBI Taxonomy" id="1265445"/>
    <lineage>
        <taxon>Bacteria</taxon>
        <taxon>Pseudomonadati</taxon>
        <taxon>Bacteroidota</taxon>
        <taxon>Flavobacteriia</taxon>
        <taxon>Flavobacteriales</taxon>
        <taxon>Weeksellaceae</taxon>
        <taxon>Chryseobacterium group</taxon>
        <taxon>Chryseobacterium</taxon>
    </lineage>
</organism>
<dbReference type="InterPro" id="IPR001173">
    <property type="entry name" value="Glyco_trans_2-like"/>
</dbReference>
<dbReference type="Proteomes" id="UP001225072">
    <property type="component" value="Unassembled WGS sequence"/>
</dbReference>
<reference evidence="2 3" key="1">
    <citation type="submission" date="2023-07" db="EMBL/GenBank/DDBJ databases">
        <title>Functional and genomic diversity of the sorghum phyllosphere microbiome.</title>
        <authorList>
            <person name="Shade A."/>
        </authorList>
    </citation>
    <scope>NUCLEOTIDE SEQUENCE [LARGE SCALE GENOMIC DNA]</scope>
    <source>
        <strain evidence="2 3">SORGH_AS_1064</strain>
    </source>
</reference>
<comment type="caution">
    <text evidence="2">The sequence shown here is derived from an EMBL/GenBank/DDBJ whole genome shotgun (WGS) entry which is preliminary data.</text>
</comment>
<gene>
    <name evidence="2" type="ORF">QE404_003312</name>
</gene>
<dbReference type="InterPro" id="IPR050834">
    <property type="entry name" value="Glycosyltransf_2"/>
</dbReference>
<keyword evidence="3" id="KW-1185">Reference proteome</keyword>
<accession>A0ABU0TPA6</accession>
<dbReference type="PANTHER" id="PTHR43685:SF2">
    <property type="entry name" value="GLYCOSYLTRANSFERASE 2-LIKE DOMAIN-CONTAINING PROTEIN"/>
    <property type="match status" value="1"/>
</dbReference>
<protein>
    <submittedName>
        <fullName evidence="2">Glycosyltransferase involved in cell wall biosynthesis</fullName>
    </submittedName>
</protein>
<dbReference type="SUPFAM" id="SSF53448">
    <property type="entry name" value="Nucleotide-diphospho-sugar transferases"/>
    <property type="match status" value="1"/>
</dbReference>
<dbReference type="Pfam" id="PF00535">
    <property type="entry name" value="Glycos_transf_2"/>
    <property type="match status" value="1"/>
</dbReference>
<dbReference type="CDD" id="cd00761">
    <property type="entry name" value="Glyco_tranf_GTA_type"/>
    <property type="match status" value="1"/>
</dbReference>
<dbReference type="PANTHER" id="PTHR43685">
    <property type="entry name" value="GLYCOSYLTRANSFERASE"/>
    <property type="match status" value="1"/>
</dbReference>
<proteinExistence type="predicted"/>
<evidence type="ECO:0000259" key="1">
    <source>
        <dbReference type="Pfam" id="PF00535"/>
    </source>
</evidence>
<evidence type="ECO:0000313" key="3">
    <source>
        <dbReference type="Proteomes" id="UP001225072"/>
    </source>
</evidence>